<dbReference type="Proteomes" id="UP000006228">
    <property type="component" value="Unassembled WGS sequence"/>
</dbReference>
<dbReference type="Gene3D" id="1.20.1420.20">
    <property type="entry name" value="M75 peptidase, HXXE motif"/>
    <property type="match status" value="1"/>
</dbReference>
<sequence length="343" mass="38539">MKSITMTTMATLLLTTFGCQSTSQYARSAEQTTHASQAVYQVEFDAAENFAQQADRLHSELVGYCAQETELSSVKQQWHQTMVSWMALQGQERGPEQALAQSWNVQFWPDKKNTTGRKMASLIATDKQWSAEQIAEQSVTVQGLGSIEWLLYDNASTLSQSAGTCQTASAISQNLTNNAEKIATAWQSNPWKALDDKAWVSEYISLLSNQLEYGMKKMSRPLANFGKPRPYFAESWRSKTSMENLKANVEAMQALYLANGQGLDNLLRERGKEQLADSITQQFVMTIETWPLDQSLFDLLQSKDGYRIAYSNYNKLEQLKYLIHEEVAIELGVVIGFNATDGD</sequence>
<comment type="caution">
    <text evidence="4">The sequence shown here is derived from an EMBL/GenBank/DDBJ whole genome shotgun (WGS) entry which is preliminary data.</text>
</comment>
<dbReference type="AlphaFoldDB" id="E8M6S9"/>
<dbReference type="Pfam" id="PF09375">
    <property type="entry name" value="Peptidase_M75"/>
    <property type="match status" value="1"/>
</dbReference>
<dbReference type="InterPro" id="IPR018976">
    <property type="entry name" value="Imelysin-like"/>
</dbReference>
<evidence type="ECO:0000313" key="5">
    <source>
        <dbReference type="Proteomes" id="UP000006228"/>
    </source>
</evidence>
<keyword evidence="2" id="KW-0732">Signal</keyword>
<feature type="domain" description="Imelysin-like" evidence="3">
    <location>
        <begin position="47"/>
        <end position="322"/>
    </location>
</feature>
<reference evidence="4 5" key="1">
    <citation type="journal article" date="2012" name="Int. J. Syst. Evol. Microbiol.">
        <title>Vibrio caribbeanicus sp. nov., isolated from the marine sponge Scleritoderma cyanea.</title>
        <authorList>
            <person name="Hoffmann M."/>
            <person name="Monday S.R."/>
            <person name="Allard M.W."/>
            <person name="Strain E.A."/>
            <person name="Whittaker P."/>
            <person name="Naum M."/>
            <person name="McCarthy P.J."/>
            <person name="Lopez J.V."/>
            <person name="Fischer M."/>
            <person name="Brown E.W."/>
        </authorList>
    </citation>
    <scope>NUCLEOTIDE SEQUENCE [LARGE SCALE GENOMIC DNA]</scope>
    <source>
        <strain evidence="5">DSMZ 21326</strain>
    </source>
</reference>
<dbReference type="OrthoDB" id="5729110at2"/>
<evidence type="ECO:0000259" key="3">
    <source>
        <dbReference type="Pfam" id="PF09375"/>
    </source>
</evidence>
<proteinExistence type="predicted"/>
<name>E8M6S9_PHOS4</name>
<dbReference type="GeneID" id="95569300"/>
<dbReference type="RefSeq" id="WP_008076817.1">
    <property type="nucleotide sequence ID" value="NZ_AEVT01000059.1"/>
</dbReference>
<accession>E8M6S9</accession>
<evidence type="ECO:0000313" key="4">
    <source>
        <dbReference type="EMBL" id="EGA70397.1"/>
    </source>
</evidence>
<organism evidence="4 5">
    <name type="scientific">Vibrio sinaloensis DSM 21326</name>
    <dbReference type="NCBI Taxonomy" id="945550"/>
    <lineage>
        <taxon>Bacteria</taxon>
        <taxon>Pseudomonadati</taxon>
        <taxon>Pseudomonadota</taxon>
        <taxon>Gammaproteobacteria</taxon>
        <taxon>Vibrionales</taxon>
        <taxon>Vibrionaceae</taxon>
        <taxon>Vibrio</taxon>
        <taxon>Vibrio oreintalis group</taxon>
    </lineage>
</organism>
<dbReference type="InterPro" id="IPR034984">
    <property type="entry name" value="Imelysin-like_IPPA"/>
</dbReference>
<dbReference type="InterPro" id="IPR038352">
    <property type="entry name" value="Imelysin_sf"/>
</dbReference>
<dbReference type="EMBL" id="AEVT01000059">
    <property type="protein sequence ID" value="EGA70397.1"/>
    <property type="molecule type" value="Genomic_DNA"/>
</dbReference>
<dbReference type="PROSITE" id="PS51257">
    <property type="entry name" value="PROKAR_LIPOPROTEIN"/>
    <property type="match status" value="1"/>
</dbReference>
<comment type="subcellular location">
    <subcellularLocation>
        <location evidence="1">Cell envelope</location>
    </subcellularLocation>
</comment>
<dbReference type="CDD" id="cd14659">
    <property type="entry name" value="Imelysin-like_IPPA"/>
    <property type="match status" value="1"/>
</dbReference>
<gene>
    <name evidence="4" type="ORF">VISI1226_22545</name>
</gene>
<dbReference type="eggNOG" id="COG3489">
    <property type="taxonomic scope" value="Bacteria"/>
</dbReference>
<protein>
    <submittedName>
        <fullName evidence="4">Iron-regulated protein A</fullName>
    </submittedName>
</protein>
<dbReference type="GO" id="GO:0030313">
    <property type="term" value="C:cell envelope"/>
    <property type="evidence" value="ECO:0007669"/>
    <property type="project" value="UniProtKB-SubCell"/>
</dbReference>
<evidence type="ECO:0000256" key="1">
    <source>
        <dbReference type="ARBA" id="ARBA00004196"/>
    </source>
</evidence>
<evidence type="ECO:0000256" key="2">
    <source>
        <dbReference type="ARBA" id="ARBA00022729"/>
    </source>
</evidence>